<proteinExistence type="predicted"/>
<protein>
    <submittedName>
        <fullName evidence="2">Uncharacterized protein</fullName>
    </submittedName>
</protein>
<organism evidence="2 3">
    <name type="scientific">Oedothorax gibbosus</name>
    <dbReference type="NCBI Taxonomy" id="931172"/>
    <lineage>
        <taxon>Eukaryota</taxon>
        <taxon>Metazoa</taxon>
        <taxon>Ecdysozoa</taxon>
        <taxon>Arthropoda</taxon>
        <taxon>Chelicerata</taxon>
        <taxon>Arachnida</taxon>
        <taxon>Araneae</taxon>
        <taxon>Araneomorphae</taxon>
        <taxon>Entelegynae</taxon>
        <taxon>Araneoidea</taxon>
        <taxon>Linyphiidae</taxon>
        <taxon>Erigoninae</taxon>
        <taxon>Oedothorax</taxon>
    </lineage>
</organism>
<evidence type="ECO:0000313" key="2">
    <source>
        <dbReference type="EMBL" id="KAG8195871.1"/>
    </source>
</evidence>
<feature type="chain" id="PRO_5043720048" evidence="1">
    <location>
        <begin position="21"/>
        <end position="84"/>
    </location>
</feature>
<name>A0AAV6VJP4_9ARAC</name>
<dbReference type="AlphaFoldDB" id="A0AAV6VJP4"/>
<gene>
    <name evidence="2" type="ORF">JTE90_001109</name>
</gene>
<reference evidence="2 3" key="1">
    <citation type="journal article" date="2022" name="Nat. Ecol. Evol.">
        <title>A masculinizing supergene underlies an exaggerated male reproductive morph in a spider.</title>
        <authorList>
            <person name="Hendrickx F."/>
            <person name="De Corte Z."/>
            <person name="Sonet G."/>
            <person name="Van Belleghem S.M."/>
            <person name="Kostlbacher S."/>
            <person name="Vangestel C."/>
        </authorList>
    </citation>
    <scope>NUCLEOTIDE SEQUENCE [LARGE SCALE GENOMIC DNA]</scope>
    <source>
        <strain evidence="2">W744_W776</strain>
    </source>
</reference>
<dbReference type="Proteomes" id="UP000827092">
    <property type="component" value="Unassembled WGS sequence"/>
</dbReference>
<evidence type="ECO:0000256" key="1">
    <source>
        <dbReference type="SAM" id="SignalP"/>
    </source>
</evidence>
<sequence length="84" mass="9730">MKLVVLSCAILMLMLAHSNGQNVTCGNEICLPSQYCFRELWPAMYNQWVIHVYVLYAEIFIAGQKSVQTHSHKFKFQTKLFAFV</sequence>
<dbReference type="EMBL" id="JAFNEN010000076">
    <property type="protein sequence ID" value="KAG8195871.1"/>
    <property type="molecule type" value="Genomic_DNA"/>
</dbReference>
<accession>A0AAV6VJP4</accession>
<comment type="caution">
    <text evidence="2">The sequence shown here is derived from an EMBL/GenBank/DDBJ whole genome shotgun (WGS) entry which is preliminary data.</text>
</comment>
<keyword evidence="1" id="KW-0732">Signal</keyword>
<feature type="signal peptide" evidence="1">
    <location>
        <begin position="1"/>
        <end position="20"/>
    </location>
</feature>
<keyword evidence="3" id="KW-1185">Reference proteome</keyword>
<evidence type="ECO:0000313" key="3">
    <source>
        <dbReference type="Proteomes" id="UP000827092"/>
    </source>
</evidence>